<evidence type="ECO:0000313" key="5">
    <source>
        <dbReference type="EMBL" id="AYV48274.1"/>
    </source>
</evidence>
<keyword evidence="1" id="KW-0805">Transcription regulation</keyword>
<evidence type="ECO:0000313" key="8">
    <source>
        <dbReference type="Proteomes" id="UP000281192"/>
    </source>
</evidence>
<dbReference type="EMBL" id="PJRQ01000052">
    <property type="protein sequence ID" value="PLR06434.1"/>
    <property type="molecule type" value="Genomic_DNA"/>
</dbReference>
<dbReference type="KEGG" id="cfh:C1707_19520"/>
<evidence type="ECO:0000256" key="3">
    <source>
        <dbReference type="ARBA" id="ARBA00023163"/>
    </source>
</evidence>
<keyword evidence="2" id="KW-0238">DNA-binding</keyword>
<dbReference type="Gene3D" id="1.10.10.10">
    <property type="entry name" value="Winged helix-like DNA-binding domain superfamily/Winged helix DNA-binding domain"/>
    <property type="match status" value="1"/>
</dbReference>
<dbReference type="RefSeq" id="WP_101715613.1">
    <property type="nucleotide sequence ID" value="NZ_CP026100.1"/>
</dbReference>
<dbReference type="InterPro" id="IPR000524">
    <property type="entry name" value="Tscrpt_reg_HTH_GntR"/>
</dbReference>
<dbReference type="SMART" id="SM00345">
    <property type="entry name" value="HTH_GNTR"/>
    <property type="match status" value="1"/>
</dbReference>
<protein>
    <recommendedName>
        <fullName evidence="4">HTH gntR-type domain-containing protein</fullName>
    </recommendedName>
</protein>
<keyword evidence="8" id="KW-1185">Reference proteome</keyword>
<organism evidence="6 7">
    <name type="scientific">Caulobacter flavus</name>
    <dbReference type="NCBI Taxonomy" id="1679497"/>
    <lineage>
        <taxon>Bacteria</taxon>
        <taxon>Pseudomonadati</taxon>
        <taxon>Pseudomonadota</taxon>
        <taxon>Alphaproteobacteria</taxon>
        <taxon>Caulobacterales</taxon>
        <taxon>Caulobacteraceae</taxon>
        <taxon>Caulobacter</taxon>
    </lineage>
</organism>
<dbReference type="Proteomes" id="UP000281192">
    <property type="component" value="Chromosome"/>
</dbReference>
<evidence type="ECO:0000259" key="4">
    <source>
        <dbReference type="PROSITE" id="PS50949"/>
    </source>
</evidence>
<dbReference type="AlphaFoldDB" id="A0A2N5CL15"/>
<reference evidence="5 8" key="2">
    <citation type="submission" date="2018-01" db="EMBL/GenBank/DDBJ databases">
        <title>Complete genome sequence of Caulobacter flavus RHGG3.</title>
        <authorList>
            <person name="Yang E."/>
        </authorList>
    </citation>
    <scope>NUCLEOTIDE SEQUENCE [LARGE SCALE GENOMIC DNA]</scope>
    <source>
        <strain evidence="5 8">RHGG3</strain>
    </source>
</reference>
<dbReference type="GO" id="GO:0003700">
    <property type="term" value="F:DNA-binding transcription factor activity"/>
    <property type="evidence" value="ECO:0007669"/>
    <property type="project" value="InterPro"/>
</dbReference>
<dbReference type="PANTHER" id="PTHR43537:SF5">
    <property type="entry name" value="UXU OPERON TRANSCRIPTIONAL REGULATOR"/>
    <property type="match status" value="1"/>
</dbReference>
<evidence type="ECO:0000313" key="7">
    <source>
        <dbReference type="Proteomes" id="UP000234483"/>
    </source>
</evidence>
<keyword evidence="3" id="KW-0804">Transcription</keyword>
<proteinExistence type="predicted"/>
<reference evidence="6 7" key="1">
    <citation type="submission" date="2017-12" db="EMBL/GenBank/DDBJ databases">
        <title>The genome sequence of Caulobacter flavus CGMCC1 15093.</title>
        <authorList>
            <person name="Gao J."/>
            <person name="Mao X."/>
            <person name="Sun J."/>
        </authorList>
    </citation>
    <scope>NUCLEOTIDE SEQUENCE [LARGE SCALE GENOMIC DNA]</scope>
    <source>
        <strain evidence="6 7">CGMCC1 15093</strain>
    </source>
</reference>
<dbReference type="EMBL" id="CP026100">
    <property type="protein sequence ID" value="AYV48274.1"/>
    <property type="molecule type" value="Genomic_DNA"/>
</dbReference>
<name>A0A2N5CL15_9CAUL</name>
<dbReference type="InterPro" id="IPR036388">
    <property type="entry name" value="WH-like_DNA-bd_sf"/>
</dbReference>
<dbReference type="OrthoDB" id="8479543at2"/>
<dbReference type="InterPro" id="IPR036390">
    <property type="entry name" value="WH_DNA-bd_sf"/>
</dbReference>
<dbReference type="CDD" id="cd07377">
    <property type="entry name" value="WHTH_GntR"/>
    <property type="match status" value="1"/>
</dbReference>
<evidence type="ECO:0000256" key="1">
    <source>
        <dbReference type="ARBA" id="ARBA00023015"/>
    </source>
</evidence>
<dbReference type="PANTHER" id="PTHR43537">
    <property type="entry name" value="TRANSCRIPTIONAL REGULATOR, GNTR FAMILY"/>
    <property type="match status" value="1"/>
</dbReference>
<dbReference type="Proteomes" id="UP000234483">
    <property type="component" value="Unassembled WGS sequence"/>
</dbReference>
<sequence length="214" mass="23592">MGRELDPFSRALEALRERLRGGDFVLGEPLPISDLARELDLSATPVREALSRLAGEGLIEDRRGRGYFSWRVDPLDLVELYDLNQLQVGAALTVLEGAEASGIRVEQPRDALLTDPERWKVDLARAGERLFAAIVRAGGGRTLVASQASLADRLGPARRIEPMVLTGMEEEFGALVALYDARKWRALAIESGGYHQRRRAAAGHIVTLIRRQGE</sequence>
<dbReference type="SUPFAM" id="SSF46785">
    <property type="entry name" value="Winged helix' DNA-binding domain"/>
    <property type="match status" value="1"/>
</dbReference>
<dbReference type="GO" id="GO:0003677">
    <property type="term" value="F:DNA binding"/>
    <property type="evidence" value="ECO:0007669"/>
    <property type="project" value="UniProtKB-KW"/>
</dbReference>
<evidence type="ECO:0000313" key="6">
    <source>
        <dbReference type="EMBL" id="PLR06434.1"/>
    </source>
</evidence>
<evidence type="ECO:0000256" key="2">
    <source>
        <dbReference type="ARBA" id="ARBA00023125"/>
    </source>
</evidence>
<dbReference type="Pfam" id="PF00392">
    <property type="entry name" value="GntR"/>
    <property type="match status" value="1"/>
</dbReference>
<accession>A0A2N5CL15</accession>
<dbReference type="PROSITE" id="PS50949">
    <property type="entry name" value="HTH_GNTR"/>
    <property type="match status" value="1"/>
</dbReference>
<feature type="domain" description="HTH gntR-type" evidence="4">
    <location>
        <begin position="5"/>
        <end position="72"/>
    </location>
</feature>
<gene>
    <name evidence="5" type="ORF">C1707_19520</name>
    <name evidence="6" type="ORF">CFHF_24890</name>
</gene>